<keyword evidence="1" id="KW-1133">Transmembrane helix</keyword>
<feature type="transmembrane region" description="Helical" evidence="1">
    <location>
        <begin position="12"/>
        <end position="43"/>
    </location>
</feature>
<evidence type="ECO:0000313" key="3">
    <source>
        <dbReference type="Proteomes" id="UP001597249"/>
    </source>
</evidence>
<dbReference type="EMBL" id="JBHTMO010000003">
    <property type="protein sequence ID" value="MFD1392340.1"/>
    <property type="molecule type" value="Genomic_DNA"/>
</dbReference>
<organism evidence="2 3">
    <name type="scientific">Lacticaseibacillus jixianensis</name>
    <dbReference type="NCBI Taxonomy" id="2486012"/>
    <lineage>
        <taxon>Bacteria</taxon>
        <taxon>Bacillati</taxon>
        <taxon>Bacillota</taxon>
        <taxon>Bacilli</taxon>
        <taxon>Lactobacillales</taxon>
        <taxon>Lactobacillaceae</taxon>
        <taxon>Lacticaseibacillus</taxon>
    </lineage>
</organism>
<keyword evidence="1" id="KW-0472">Membrane</keyword>
<evidence type="ECO:0000256" key="1">
    <source>
        <dbReference type="SAM" id="Phobius"/>
    </source>
</evidence>
<comment type="caution">
    <text evidence="2">The sequence shown here is derived from an EMBL/GenBank/DDBJ whole genome shotgun (WGS) entry which is preliminary data.</text>
</comment>
<keyword evidence="1" id="KW-0812">Transmembrane</keyword>
<evidence type="ECO:0000313" key="2">
    <source>
        <dbReference type="EMBL" id="MFD1392340.1"/>
    </source>
</evidence>
<gene>
    <name evidence="2" type="ORF">ACFQ3L_01910</name>
</gene>
<proteinExistence type="predicted"/>
<accession>A0ABW4B811</accession>
<name>A0ABW4B811_9LACO</name>
<reference evidence="3" key="1">
    <citation type="journal article" date="2019" name="Int. J. Syst. Evol. Microbiol.">
        <title>The Global Catalogue of Microorganisms (GCM) 10K type strain sequencing project: providing services to taxonomists for standard genome sequencing and annotation.</title>
        <authorList>
            <consortium name="The Broad Institute Genomics Platform"/>
            <consortium name="The Broad Institute Genome Sequencing Center for Infectious Disease"/>
            <person name="Wu L."/>
            <person name="Ma J."/>
        </authorList>
    </citation>
    <scope>NUCLEOTIDE SEQUENCE [LARGE SCALE GENOMIC DNA]</scope>
    <source>
        <strain evidence="3">CCM 8911</strain>
    </source>
</reference>
<dbReference type="Proteomes" id="UP001597249">
    <property type="component" value="Unassembled WGS sequence"/>
</dbReference>
<protein>
    <submittedName>
        <fullName evidence="2">Uncharacterized protein</fullName>
    </submittedName>
</protein>
<keyword evidence="3" id="KW-1185">Reference proteome</keyword>
<sequence>MKSPWFDGVIIAIAVLALIALVTIGAILPAIAIIVLMGVAVAVDRQAPHGRLRF</sequence>
<dbReference type="RefSeq" id="WP_164510680.1">
    <property type="nucleotide sequence ID" value="NZ_JBHTMO010000003.1"/>
</dbReference>